<dbReference type="SMART" id="SM01057">
    <property type="entry name" value="Carb_anhydrase"/>
    <property type="match status" value="1"/>
</dbReference>
<evidence type="ECO:0000313" key="10">
    <source>
        <dbReference type="Proteomes" id="UP000095281"/>
    </source>
</evidence>
<evidence type="ECO:0000256" key="8">
    <source>
        <dbReference type="RuleBase" id="RU367011"/>
    </source>
</evidence>
<keyword evidence="10" id="KW-1185">Reference proteome</keyword>
<evidence type="ECO:0000256" key="4">
    <source>
        <dbReference type="ARBA" id="ARBA00022723"/>
    </source>
</evidence>
<evidence type="ECO:0000256" key="1">
    <source>
        <dbReference type="ARBA" id="ARBA00001947"/>
    </source>
</evidence>
<dbReference type="Pfam" id="PF00194">
    <property type="entry name" value="Carb_anhydrase"/>
    <property type="match status" value="1"/>
</dbReference>
<comment type="catalytic activity">
    <reaction evidence="7 8">
        <text>hydrogencarbonate + H(+) = CO2 + H2O</text>
        <dbReference type="Rhea" id="RHEA:10748"/>
        <dbReference type="ChEBI" id="CHEBI:15377"/>
        <dbReference type="ChEBI" id="CHEBI:15378"/>
        <dbReference type="ChEBI" id="CHEBI:16526"/>
        <dbReference type="ChEBI" id="CHEBI:17544"/>
        <dbReference type="EC" id="4.2.1.1"/>
    </reaction>
</comment>
<reference evidence="11" key="1">
    <citation type="submission" date="2016-11" db="UniProtKB">
        <authorList>
            <consortium name="WormBaseParasite"/>
        </authorList>
    </citation>
    <scope>IDENTIFICATION</scope>
</reference>
<feature type="chain" id="PRO_5025079575" description="Carbonic anhydrase" evidence="8">
    <location>
        <begin position="22"/>
        <end position="277"/>
    </location>
</feature>
<accession>A0A1I8B2V6</accession>
<dbReference type="WBParaSite" id="MhA1_Contig1310.frz3.gene3">
    <property type="protein sequence ID" value="MhA1_Contig1310.frz3.gene3"/>
    <property type="gene ID" value="MhA1_Contig1310.frz3.gene3"/>
</dbReference>
<dbReference type="GO" id="GO:0004089">
    <property type="term" value="F:carbonate dehydratase activity"/>
    <property type="evidence" value="ECO:0007669"/>
    <property type="project" value="UniProtKB-UniRule"/>
</dbReference>
<comment type="cofactor">
    <cofactor evidence="1 8">
        <name>Zn(2+)</name>
        <dbReference type="ChEBI" id="CHEBI:29105"/>
    </cofactor>
</comment>
<keyword evidence="6 8" id="KW-0456">Lyase</keyword>
<dbReference type="PROSITE" id="PS00162">
    <property type="entry name" value="ALPHA_CA_1"/>
    <property type="match status" value="1"/>
</dbReference>
<dbReference type="AlphaFoldDB" id="A0A1I8B2V6"/>
<dbReference type="InterPro" id="IPR036398">
    <property type="entry name" value="CA_dom_sf"/>
</dbReference>
<dbReference type="PROSITE" id="PS51144">
    <property type="entry name" value="ALPHA_CA_2"/>
    <property type="match status" value="1"/>
</dbReference>
<dbReference type="Gene3D" id="3.10.200.10">
    <property type="entry name" value="Alpha carbonic anhydrase"/>
    <property type="match status" value="1"/>
</dbReference>
<evidence type="ECO:0000256" key="6">
    <source>
        <dbReference type="ARBA" id="ARBA00023239"/>
    </source>
</evidence>
<sequence length="277" mass="31584">MYFLPILILFPILLNLNFILGADWKYPDSTWGSHYPVCKNGKKQSPIDIRRVSTVCVPKLSVVNYIRKGDVEVKNNGHGVEVEGFENWRSRPYIEHGGLNRKYFLAQFHFHWAKDLYGSEHKLNGYQYAAEVHFVHVREGLSFEQAKNTPNGLAVLAVFMVFGRNDYAMKNLERALLKVVNEGSKETIKDFQIVFGFGIPTKVDSFLRYEGSLTTPGCNEVVQWFILPNSRFDIGRVQLGLLRSIKGSAMPQGNNVRSIQQLNGRTVINRSLQNCNL</sequence>
<dbReference type="GO" id="GO:0008270">
    <property type="term" value="F:zinc ion binding"/>
    <property type="evidence" value="ECO:0007669"/>
    <property type="project" value="UniProtKB-UniRule"/>
</dbReference>
<dbReference type="InterPro" id="IPR018338">
    <property type="entry name" value="Carbonic_anhydrase_a-class_CS"/>
</dbReference>
<proteinExistence type="inferred from homology"/>
<keyword evidence="5 8" id="KW-0862">Zinc</keyword>
<name>A0A1I8B2V6_MELHA</name>
<feature type="domain" description="Alpha-carbonic anhydrase" evidence="9">
    <location>
        <begin position="22"/>
        <end position="271"/>
    </location>
</feature>
<evidence type="ECO:0000259" key="9">
    <source>
        <dbReference type="PROSITE" id="PS51144"/>
    </source>
</evidence>
<organism evidence="10 11">
    <name type="scientific">Meloidogyne hapla</name>
    <name type="common">Root-knot nematode worm</name>
    <dbReference type="NCBI Taxonomy" id="6305"/>
    <lineage>
        <taxon>Eukaryota</taxon>
        <taxon>Metazoa</taxon>
        <taxon>Ecdysozoa</taxon>
        <taxon>Nematoda</taxon>
        <taxon>Chromadorea</taxon>
        <taxon>Rhabditida</taxon>
        <taxon>Tylenchina</taxon>
        <taxon>Tylenchomorpha</taxon>
        <taxon>Tylenchoidea</taxon>
        <taxon>Meloidogynidae</taxon>
        <taxon>Meloidogyninae</taxon>
        <taxon>Meloidogyne</taxon>
    </lineage>
</organism>
<keyword evidence="8" id="KW-0732">Signal</keyword>
<evidence type="ECO:0000313" key="11">
    <source>
        <dbReference type="WBParaSite" id="MhA1_Contig1310.frz3.gene3"/>
    </source>
</evidence>
<dbReference type="PANTHER" id="PTHR18952:SF141">
    <property type="entry name" value="CARBONIC ANHYDRASE"/>
    <property type="match status" value="1"/>
</dbReference>
<feature type="signal peptide" evidence="8">
    <location>
        <begin position="1"/>
        <end position="21"/>
    </location>
</feature>
<keyword evidence="4 8" id="KW-0479">Metal-binding</keyword>
<comment type="similarity">
    <text evidence="2 8">Belongs to the alpha-carbonic anhydrase family.</text>
</comment>
<dbReference type="PANTHER" id="PTHR18952">
    <property type="entry name" value="CARBONIC ANHYDRASE"/>
    <property type="match status" value="1"/>
</dbReference>
<dbReference type="GO" id="GO:0005737">
    <property type="term" value="C:cytoplasm"/>
    <property type="evidence" value="ECO:0007669"/>
    <property type="project" value="TreeGrafter"/>
</dbReference>
<dbReference type="CDD" id="cd00326">
    <property type="entry name" value="alpha_CA"/>
    <property type="match status" value="1"/>
</dbReference>
<comment type="function">
    <text evidence="8">Reversible hydration of carbon dioxide.</text>
</comment>
<dbReference type="SUPFAM" id="SSF51069">
    <property type="entry name" value="Carbonic anhydrase"/>
    <property type="match status" value="1"/>
</dbReference>
<evidence type="ECO:0000256" key="3">
    <source>
        <dbReference type="ARBA" id="ARBA00012925"/>
    </source>
</evidence>
<dbReference type="InterPro" id="IPR001148">
    <property type="entry name" value="CA_dom"/>
</dbReference>
<protein>
    <recommendedName>
        <fullName evidence="3 8">Carbonic anhydrase</fullName>
        <ecNumber evidence="3 8">4.2.1.1</ecNumber>
    </recommendedName>
</protein>
<evidence type="ECO:0000256" key="2">
    <source>
        <dbReference type="ARBA" id="ARBA00010718"/>
    </source>
</evidence>
<evidence type="ECO:0000256" key="5">
    <source>
        <dbReference type="ARBA" id="ARBA00022833"/>
    </source>
</evidence>
<dbReference type="Proteomes" id="UP000095281">
    <property type="component" value="Unplaced"/>
</dbReference>
<evidence type="ECO:0000256" key="7">
    <source>
        <dbReference type="ARBA" id="ARBA00048348"/>
    </source>
</evidence>
<dbReference type="EC" id="4.2.1.1" evidence="3 8"/>
<dbReference type="InterPro" id="IPR023561">
    <property type="entry name" value="Carbonic_anhydrase_a-class"/>
</dbReference>